<dbReference type="PANTHER" id="PTHR41771:SF1">
    <property type="entry name" value="MEMBRANE PROTEIN"/>
    <property type="match status" value="1"/>
</dbReference>
<feature type="transmembrane region" description="Helical" evidence="1">
    <location>
        <begin position="131"/>
        <end position="148"/>
    </location>
</feature>
<proteinExistence type="predicted"/>
<feature type="transmembrane region" description="Helical" evidence="1">
    <location>
        <begin position="208"/>
        <end position="230"/>
    </location>
</feature>
<dbReference type="EMBL" id="BAAAGX010000016">
    <property type="protein sequence ID" value="GAA0253898.1"/>
    <property type="molecule type" value="Genomic_DNA"/>
</dbReference>
<gene>
    <name evidence="2" type="ORF">GCM10009539_43880</name>
</gene>
<dbReference type="Proteomes" id="UP001500967">
    <property type="component" value="Unassembled WGS sequence"/>
</dbReference>
<keyword evidence="1" id="KW-1133">Transmembrane helix</keyword>
<comment type="caution">
    <text evidence="2">The sequence shown here is derived from an EMBL/GenBank/DDBJ whole genome shotgun (WGS) entry which is preliminary data.</text>
</comment>
<accession>A0ABN0UKQ0</accession>
<reference evidence="2 3" key="1">
    <citation type="journal article" date="2019" name="Int. J. Syst. Evol. Microbiol.">
        <title>The Global Catalogue of Microorganisms (GCM) 10K type strain sequencing project: providing services to taxonomists for standard genome sequencing and annotation.</title>
        <authorList>
            <consortium name="The Broad Institute Genomics Platform"/>
            <consortium name="The Broad Institute Genome Sequencing Center for Infectious Disease"/>
            <person name="Wu L."/>
            <person name="Ma J."/>
        </authorList>
    </citation>
    <scope>NUCLEOTIDE SEQUENCE [LARGE SCALE GENOMIC DNA]</scope>
    <source>
        <strain evidence="2 3">JCM 10425</strain>
    </source>
</reference>
<keyword evidence="1" id="KW-0472">Membrane</keyword>
<feature type="transmembrane region" description="Helical" evidence="1">
    <location>
        <begin position="348"/>
        <end position="371"/>
    </location>
</feature>
<dbReference type="PANTHER" id="PTHR41771">
    <property type="entry name" value="MEMBRANE PROTEIN-RELATED"/>
    <property type="match status" value="1"/>
</dbReference>
<keyword evidence="3" id="KW-1185">Reference proteome</keyword>
<protein>
    <recommendedName>
        <fullName evidence="4">YibE/F family protein</fullName>
    </recommendedName>
</protein>
<evidence type="ECO:0000256" key="1">
    <source>
        <dbReference type="SAM" id="Phobius"/>
    </source>
</evidence>
<evidence type="ECO:0000313" key="2">
    <source>
        <dbReference type="EMBL" id="GAA0253898.1"/>
    </source>
</evidence>
<evidence type="ECO:0008006" key="4">
    <source>
        <dbReference type="Google" id="ProtNLM"/>
    </source>
</evidence>
<dbReference type="RefSeq" id="WP_344650747.1">
    <property type="nucleotide sequence ID" value="NZ_BAAAGX010000016.1"/>
</dbReference>
<organism evidence="2 3">
    <name type="scientific">Cryptosporangium japonicum</name>
    <dbReference type="NCBI Taxonomy" id="80872"/>
    <lineage>
        <taxon>Bacteria</taxon>
        <taxon>Bacillati</taxon>
        <taxon>Actinomycetota</taxon>
        <taxon>Actinomycetes</taxon>
        <taxon>Cryptosporangiales</taxon>
        <taxon>Cryptosporangiaceae</taxon>
        <taxon>Cryptosporangium</taxon>
    </lineage>
</organism>
<feature type="transmembrane region" description="Helical" evidence="1">
    <location>
        <begin position="306"/>
        <end position="328"/>
    </location>
</feature>
<sequence>MRVRLRGVWRPVLVVIVPIALLTIVGMVWLWPSGAGTAPDRTQYVNATVRTIVHAPCASDDEAARAAGQTDCGAVVVRVTSGPDTNQDVTTDVPSGPGAPALHEGDDVVLLYLPDTPVGETYQIADHQRGGQLWVLGAAFVLAVVAFGRWRGLSALAGLAVTFAVLLLFVVPAILDGEPPLLVAIVGSAAIMLTVLYLTHGVGTSTSVAVIGTLTSLALTGALSWLAVRALHLTGVADEQASYLGVTHDVNLQGLLLAGILIGSLGVLDDVTVTQAATVGELARANPAYRFTPLYRAANRVGRAHIASVVNTIILAYAGASLPLLILITDSGQSLGRVLTNQLVAQELVRSVVGTLGLISAVPITTALAAFTARRRPRAETEADDAPRTDHLSALAREEHDSAW</sequence>
<dbReference type="Pfam" id="PF07907">
    <property type="entry name" value="YibE_F"/>
    <property type="match status" value="1"/>
</dbReference>
<feature type="transmembrane region" description="Helical" evidence="1">
    <location>
        <begin position="12"/>
        <end position="31"/>
    </location>
</feature>
<feature type="transmembrane region" description="Helical" evidence="1">
    <location>
        <begin position="181"/>
        <end position="199"/>
    </location>
</feature>
<feature type="transmembrane region" description="Helical" evidence="1">
    <location>
        <begin position="250"/>
        <end position="268"/>
    </location>
</feature>
<evidence type="ECO:0000313" key="3">
    <source>
        <dbReference type="Proteomes" id="UP001500967"/>
    </source>
</evidence>
<dbReference type="InterPro" id="IPR012507">
    <property type="entry name" value="YibE_F"/>
</dbReference>
<keyword evidence="1" id="KW-0812">Transmembrane</keyword>
<name>A0ABN0UKQ0_9ACTN</name>
<feature type="transmembrane region" description="Helical" evidence="1">
    <location>
        <begin position="155"/>
        <end position="175"/>
    </location>
</feature>